<sequence length="144" mass="16161">MDPKDKRKDVGTPKYTSKEPKVIVGKNCLDRENSKPRKMEVSSGDVEGHEPSRHVPLARCATMYLRRDAPPCASGETRRYAGIVTLTALLSSSFIPGSINPDSPSIVIILMASVRRQIPKLLLWQHNWCLRQVLLSYYHSASSR</sequence>
<dbReference type="EMBL" id="QGKW02002005">
    <property type="protein sequence ID" value="KAF2544379.1"/>
    <property type="molecule type" value="Genomic_DNA"/>
</dbReference>
<dbReference type="AlphaFoldDB" id="A0A8S9JYH0"/>
<proteinExistence type="predicted"/>
<accession>A0A8S9JYH0</accession>
<evidence type="ECO:0000256" key="1">
    <source>
        <dbReference type="SAM" id="MobiDB-lite"/>
    </source>
</evidence>
<dbReference type="Proteomes" id="UP000712281">
    <property type="component" value="Unassembled WGS sequence"/>
</dbReference>
<evidence type="ECO:0000313" key="2">
    <source>
        <dbReference type="EMBL" id="KAF2544379.1"/>
    </source>
</evidence>
<feature type="compositionally biased region" description="Basic and acidic residues" evidence="1">
    <location>
        <begin position="1"/>
        <end position="21"/>
    </location>
</feature>
<protein>
    <submittedName>
        <fullName evidence="3">Uncharacterized protein</fullName>
    </submittedName>
</protein>
<name>A0A8S9JYH0_BRACR</name>
<comment type="caution">
    <text evidence="3">The sequence shown here is derived from an EMBL/GenBank/DDBJ whole genome shotgun (WGS) entry which is preliminary data.</text>
</comment>
<organism evidence="3">
    <name type="scientific">Brassica cretica</name>
    <name type="common">Mustard</name>
    <dbReference type="NCBI Taxonomy" id="69181"/>
    <lineage>
        <taxon>Eukaryota</taxon>
        <taxon>Viridiplantae</taxon>
        <taxon>Streptophyta</taxon>
        <taxon>Embryophyta</taxon>
        <taxon>Tracheophyta</taxon>
        <taxon>Spermatophyta</taxon>
        <taxon>Magnoliopsida</taxon>
        <taxon>eudicotyledons</taxon>
        <taxon>Gunneridae</taxon>
        <taxon>Pentapetalae</taxon>
        <taxon>rosids</taxon>
        <taxon>malvids</taxon>
        <taxon>Brassicales</taxon>
        <taxon>Brassicaceae</taxon>
        <taxon>Brassiceae</taxon>
        <taxon>Brassica</taxon>
    </lineage>
</organism>
<reference evidence="3" key="1">
    <citation type="submission" date="2019-12" db="EMBL/GenBank/DDBJ databases">
        <title>Genome sequencing and annotation of Brassica cretica.</title>
        <authorList>
            <person name="Studholme D.J."/>
            <person name="Sarris P.F."/>
        </authorList>
    </citation>
    <scope>NUCLEOTIDE SEQUENCE</scope>
    <source>
        <strain evidence="2">PFS-001/15</strain>
        <strain evidence="3">PFS-102/07</strain>
        <tissue evidence="3">Leaf</tissue>
    </source>
</reference>
<evidence type="ECO:0000313" key="3">
    <source>
        <dbReference type="EMBL" id="KAF2586403.1"/>
    </source>
</evidence>
<feature type="region of interest" description="Disordered" evidence="1">
    <location>
        <begin position="1"/>
        <end position="52"/>
    </location>
</feature>
<dbReference type="EMBL" id="QGKY02000246">
    <property type="protein sequence ID" value="KAF2586403.1"/>
    <property type="molecule type" value="Genomic_DNA"/>
</dbReference>
<gene>
    <name evidence="2" type="ORF">F2Q68_00031440</name>
    <name evidence="3" type="ORF">F2Q70_00036256</name>
</gene>
<feature type="compositionally biased region" description="Basic and acidic residues" evidence="1">
    <location>
        <begin position="28"/>
        <end position="52"/>
    </location>
</feature>